<proteinExistence type="inferred from homology"/>
<reference evidence="5 6" key="1">
    <citation type="submission" date="2016-07" db="EMBL/GenBank/DDBJ databases">
        <title>Pervasive Adenine N6-methylation of Active Genes in Fungi.</title>
        <authorList>
            <consortium name="DOE Joint Genome Institute"/>
            <person name="Mondo S.J."/>
            <person name="Dannebaum R.O."/>
            <person name="Kuo R.C."/>
            <person name="Labutti K."/>
            <person name="Haridas S."/>
            <person name="Kuo A."/>
            <person name="Salamov A."/>
            <person name="Ahrendt S.R."/>
            <person name="Lipzen A."/>
            <person name="Sullivan W."/>
            <person name="Andreopoulos W.B."/>
            <person name="Clum A."/>
            <person name="Lindquist E."/>
            <person name="Daum C."/>
            <person name="Ramamoorthy G.K."/>
            <person name="Gryganskyi A."/>
            <person name="Culley D."/>
            <person name="Magnuson J.K."/>
            <person name="James T.Y."/>
            <person name="O'Malley M.A."/>
            <person name="Stajich J.E."/>
            <person name="Spatafora J.W."/>
            <person name="Visel A."/>
            <person name="Grigoriev I.V."/>
        </authorList>
    </citation>
    <scope>NUCLEOTIDE SEQUENCE [LARGE SCALE GENOMIC DNA]</scope>
    <source>
        <strain evidence="5 6">NRRL 3301</strain>
    </source>
</reference>
<evidence type="ECO:0000259" key="3">
    <source>
        <dbReference type="Pfam" id="PF08620"/>
    </source>
</evidence>
<evidence type="ECO:0000256" key="1">
    <source>
        <dbReference type="ARBA" id="ARBA00009953"/>
    </source>
</evidence>
<gene>
    <name evidence="5" type="ORF">DM01DRAFT_1322205</name>
</gene>
<feature type="region of interest" description="Disordered" evidence="2">
    <location>
        <begin position="69"/>
        <end position="110"/>
    </location>
</feature>
<dbReference type="OrthoDB" id="348201at2759"/>
<accession>A0A1X2GHK8</accession>
<feature type="compositionally biased region" description="Low complexity" evidence="2">
    <location>
        <begin position="93"/>
        <end position="108"/>
    </location>
</feature>
<feature type="domain" description="RPAP1 N-terminal" evidence="4">
    <location>
        <begin position="109"/>
        <end position="144"/>
    </location>
</feature>
<dbReference type="AlphaFoldDB" id="A0A1X2GHK8"/>
<protein>
    <recommendedName>
        <fullName evidence="7">RNA polymerase II-associated protein 1 C-terminal domain-containing protein</fullName>
    </recommendedName>
</protein>
<dbReference type="PANTHER" id="PTHR21483">
    <property type="entry name" value="RNA POLYMERASE II-ASSOCIATED PROTEIN 1"/>
    <property type="match status" value="1"/>
</dbReference>
<dbReference type="Pfam" id="PF08621">
    <property type="entry name" value="RPAP1_N"/>
    <property type="match status" value="1"/>
</dbReference>
<feature type="region of interest" description="Disordered" evidence="2">
    <location>
        <begin position="912"/>
        <end position="935"/>
    </location>
</feature>
<dbReference type="InterPro" id="IPR013929">
    <property type="entry name" value="RPAP1_C"/>
</dbReference>
<evidence type="ECO:0000313" key="6">
    <source>
        <dbReference type="Proteomes" id="UP000242146"/>
    </source>
</evidence>
<keyword evidence="6" id="KW-1185">Reference proteome</keyword>
<dbReference type="InterPro" id="IPR039913">
    <property type="entry name" value="RPAP1/Rba50"/>
</dbReference>
<feature type="domain" description="RPAP1 C-terminal" evidence="3">
    <location>
        <begin position="227"/>
        <end position="288"/>
    </location>
</feature>
<evidence type="ECO:0000259" key="4">
    <source>
        <dbReference type="Pfam" id="PF08621"/>
    </source>
</evidence>
<name>A0A1X2GHK8_9FUNG</name>
<dbReference type="GO" id="GO:0006366">
    <property type="term" value="P:transcription by RNA polymerase II"/>
    <property type="evidence" value="ECO:0007669"/>
    <property type="project" value="InterPro"/>
</dbReference>
<organism evidence="5 6">
    <name type="scientific">Hesseltinella vesiculosa</name>
    <dbReference type="NCBI Taxonomy" id="101127"/>
    <lineage>
        <taxon>Eukaryota</taxon>
        <taxon>Fungi</taxon>
        <taxon>Fungi incertae sedis</taxon>
        <taxon>Mucoromycota</taxon>
        <taxon>Mucoromycotina</taxon>
        <taxon>Mucoromycetes</taxon>
        <taxon>Mucorales</taxon>
        <taxon>Cunninghamellaceae</taxon>
        <taxon>Hesseltinella</taxon>
    </lineage>
</organism>
<sequence length="1099" mass="122868">MDLPGLESGDMPALESASDVTMDPVYDPHPNQPHVPAAKKMIDLTSMLGSILGEVKEHTVEKVEAPSLPVQTQGFPKPARRSRFKQSRDNVNTSQQPTTPPSTATTFTDENDSRIAAMSEQDIEAAQAEILATLNPASIAFLKKMKTSPSSSAAATSVEATLPTTASSELALQQNDASDLWSMREKYFSQVPLESDKLAWMDDRFKDLTKDKDDPNAKDTDPIYRKLRFDLHGRVIDETTANDRALHHHGDEPDKPGYTLAELFYLVRSQVPSQRALVLKVLTHILEQALHHISNAADSTSTDQKLQQQQILHVFRRADVAAVTYFRSALDDRHLIVVIQAVKATRALLQLDLLTSPSNEDSLGYFNTSYGHIRQPVLYQPPTTTRTWVKAFKQQQRGDDEDDERHQTDAQLAERDMAGALLKMDLLPRLRYLMDASSGLRKEDTTSIEGMMDILATLCKIKAQAAAGAVWDHGLMTMALDWVDTPEHQMMEAPASQRWAVMRLVVAMVQASRQAALDLKERLMPLTFSWLAVAPLTSKDGCVQLEAVKMLRLFACYGLVLPTMVELQETMLGWLQATAMVLKPDAQSAGKQKQQHDNDDASDDAFLIDRASTTIALMEVLLHGGADPHKTEPAHAVDWHQATSYLPVIILCLERAVVGSMLHASCLGYLATWASYLDKFPKDRERPLAQVWQVVQQQQVMPCMHSQQPLDCLLCSYWCLRSHQLTFSVSALLGVQQEELGVLAELVQHGGQHDDYYGRWLYYLDWQCTMMKSQAQTVQQQQRVDDVLVGKAVSSLHAGMMETWLAQALLQDCVLGVLPGAKTLASFYLGSTLMESKTSLAIKNMNGKQLDTLCYPRITSTTMTSASVSAADDKLTSVPIKVTTFLLCPVDELYYWDKSRVTQQLLFQTQQQQQLGTENNENDAGDPPSRRTTRSINDQMAEIVVESLQIGAAMDNTDGPVLLVTLMKIFLIGDREGQQQCDPMAPFGELFWNDKVADWIDACMDLLIARQWTDRLTKDALETAWVQSSHYTRRAHVPFYQFYQGFLAHYASVSLGHRAFSRLVAYVAQVVGSDPDYKHLLFSDYVDILPSLHRLGYSL</sequence>
<evidence type="ECO:0000256" key="2">
    <source>
        <dbReference type="SAM" id="MobiDB-lite"/>
    </source>
</evidence>
<dbReference type="STRING" id="101127.A0A1X2GHK8"/>
<dbReference type="Proteomes" id="UP000242146">
    <property type="component" value="Unassembled WGS sequence"/>
</dbReference>
<dbReference type="PANTHER" id="PTHR21483:SF18">
    <property type="entry name" value="RNA POLYMERASE II-ASSOCIATED PROTEIN 1"/>
    <property type="match status" value="1"/>
</dbReference>
<dbReference type="InterPro" id="IPR013930">
    <property type="entry name" value="RPAP1_N"/>
</dbReference>
<evidence type="ECO:0008006" key="7">
    <source>
        <dbReference type="Google" id="ProtNLM"/>
    </source>
</evidence>
<comment type="caution">
    <text evidence="5">The sequence shown here is derived from an EMBL/GenBank/DDBJ whole genome shotgun (WGS) entry which is preliminary data.</text>
</comment>
<dbReference type="Pfam" id="PF08620">
    <property type="entry name" value="RPAP1_C"/>
    <property type="match status" value="1"/>
</dbReference>
<dbReference type="EMBL" id="MCGT01000014">
    <property type="protein sequence ID" value="ORX54034.1"/>
    <property type="molecule type" value="Genomic_DNA"/>
</dbReference>
<comment type="similarity">
    <text evidence="1">Belongs to the RPAP1 family.</text>
</comment>
<evidence type="ECO:0000313" key="5">
    <source>
        <dbReference type="EMBL" id="ORX54034.1"/>
    </source>
</evidence>